<dbReference type="EMBL" id="JACAPU010000077">
    <property type="protein sequence ID" value="NWB51282.1"/>
    <property type="molecule type" value="Genomic_DNA"/>
</dbReference>
<name>A0A7Y8BPJ4_9PSED</name>
<protein>
    <submittedName>
        <fullName evidence="1">Uncharacterized protein</fullName>
    </submittedName>
</protein>
<evidence type="ECO:0000313" key="1">
    <source>
        <dbReference type="EMBL" id="NWB51282.1"/>
    </source>
</evidence>
<comment type="caution">
    <text evidence="1">The sequence shown here is derived from an EMBL/GenBank/DDBJ whole genome shotgun (WGS) entry which is preliminary data.</text>
</comment>
<dbReference type="AlphaFoldDB" id="A0A7Y8BPJ4"/>
<sequence>MAKQHFYCFSFFENLHGQTQHASVYCGYDEPAVCLSAIAQAKDMANVTQNATLLACSYLGVSTDAKLTHPTG</sequence>
<gene>
    <name evidence="1" type="ORF">HX829_32930</name>
</gene>
<dbReference type="Proteomes" id="UP000582981">
    <property type="component" value="Unassembled WGS sequence"/>
</dbReference>
<organism evidence="1 2">
    <name type="scientific">Pseudomonas gingeri</name>
    <dbReference type="NCBI Taxonomy" id="117681"/>
    <lineage>
        <taxon>Bacteria</taxon>
        <taxon>Pseudomonadati</taxon>
        <taxon>Pseudomonadota</taxon>
        <taxon>Gammaproteobacteria</taxon>
        <taxon>Pseudomonadales</taxon>
        <taxon>Pseudomonadaceae</taxon>
        <taxon>Pseudomonas</taxon>
    </lineage>
</organism>
<accession>A0A7Y8BPJ4</accession>
<dbReference type="RefSeq" id="WP_177145916.1">
    <property type="nucleotide sequence ID" value="NZ_JACAPU010000077.1"/>
</dbReference>
<proteinExistence type="predicted"/>
<evidence type="ECO:0000313" key="2">
    <source>
        <dbReference type="Proteomes" id="UP000582981"/>
    </source>
</evidence>
<reference evidence="1 2" key="1">
    <citation type="submission" date="2020-04" db="EMBL/GenBank/DDBJ databases">
        <title>Molecular characterization of pseudomonads from Agaricus bisporus reveal novel blotch 2 pathogens in Western Europe.</title>
        <authorList>
            <person name="Taparia T."/>
            <person name="Krijger M."/>
            <person name="Haynes E."/>
            <person name="Elpinstone J.G."/>
            <person name="Noble R."/>
            <person name="Van Der Wolf J."/>
        </authorList>
    </citation>
    <scope>NUCLEOTIDE SEQUENCE [LARGE SCALE GENOMIC DNA]</scope>
    <source>
        <strain evidence="1 2">F1001</strain>
    </source>
</reference>